<protein>
    <recommendedName>
        <fullName evidence="2">NAD-dependent epimerase/dehydratase domain-containing protein</fullName>
    </recommendedName>
</protein>
<accession>A0A382GD46</accession>
<proteinExistence type="inferred from homology"/>
<organism evidence="3">
    <name type="scientific">marine metagenome</name>
    <dbReference type="NCBI Taxonomy" id="408172"/>
    <lineage>
        <taxon>unclassified sequences</taxon>
        <taxon>metagenomes</taxon>
        <taxon>ecological metagenomes</taxon>
    </lineage>
</organism>
<dbReference type="Gene3D" id="3.40.50.720">
    <property type="entry name" value="NAD(P)-binding Rossmann-like Domain"/>
    <property type="match status" value="1"/>
</dbReference>
<dbReference type="InterPro" id="IPR001509">
    <property type="entry name" value="Epimerase_deHydtase"/>
</dbReference>
<dbReference type="PANTHER" id="PTHR43000">
    <property type="entry name" value="DTDP-D-GLUCOSE 4,6-DEHYDRATASE-RELATED"/>
    <property type="match status" value="1"/>
</dbReference>
<feature type="domain" description="NAD-dependent epimerase/dehydratase" evidence="2">
    <location>
        <begin position="4"/>
        <end position="198"/>
    </location>
</feature>
<dbReference type="SUPFAM" id="SSF51735">
    <property type="entry name" value="NAD(P)-binding Rossmann-fold domains"/>
    <property type="match status" value="1"/>
</dbReference>
<dbReference type="AlphaFoldDB" id="A0A382GD46"/>
<name>A0A382GD46_9ZZZZ</name>
<reference evidence="3" key="1">
    <citation type="submission" date="2018-05" db="EMBL/GenBank/DDBJ databases">
        <authorList>
            <person name="Lanie J.A."/>
            <person name="Ng W.-L."/>
            <person name="Kazmierczak K.M."/>
            <person name="Andrzejewski T.M."/>
            <person name="Davidsen T.M."/>
            <person name="Wayne K.J."/>
            <person name="Tettelin H."/>
            <person name="Glass J.I."/>
            <person name="Rusch D."/>
            <person name="Podicherti R."/>
            <person name="Tsui H.-C.T."/>
            <person name="Winkler M.E."/>
        </authorList>
    </citation>
    <scope>NUCLEOTIDE SEQUENCE</scope>
</reference>
<dbReference type="InterPro" id="IPR036291">
    <property type="entry name" value="NAD(P)-bd_dom_sf"/>
</dbReference>
<sequence length="301" mass="33526">MKKALVTGGSGFLGKAMHRYLADNGYDAYNFDTGHGTENHIQGSVLNYEEIRAAVSGIDVVFNIAGLLGTTELLDKNIEAIDVNIKGAVNVLEACYHEGVSTVFYPTKPNVWLNTYTITKKAAEDFGKIYSQYKGLDVRMLRWFNAYGPGQKAFPIRKAIPLFINQALANKDIEIWGNGEQKVKLIYSDDLARNSVLYTLKENVDSTVRDTGNNVEMSVNELATLIIKLSKSNSTIKHLPMRLGEDPSEEFPSLPGPTAADILGFEDKTTPVEKGLLATIEYYSQLPSQRRQKILEFYENK</sequence>
<evidence type="ECO:0000313" key="3">
    <source>
        <dbReference type="EMBL" id="SVB73138.1"/>
    </source>
</evidence>
<gene>
    <name evidence="3" type="ORF">METZ01_LOCUS225992</name>
</gene>
<comment type="similarity">
    <text evidence="1">Belongs to the NAD(P)-dependent epimerase/dehydratase family.</text>
</comment>
<evidence type="ECO:0000256" key="1">
    <source>
        <dbReference type="ARBA" id="ARBA00007637"/>
    </source>
</evidence>
<dbReference type="EMBL" id="UINC01054890">
    <property type="protein sequence ID" value="SVB73138.1"/>
    <property type="molecule type" value="Genomic_DNA"/>
</dbReference>
<dbReference type="Pfam" id="PF01370">
    <property type="entry name" value="Epimerase"/>
    <property type="match status" value="1"/>
</dbReference>
<evidence type="ECO:0000259" key="2">
    <source>
        <dbReference type="Pfam" id="PF01370"/>
    </source>
</evidence>